<keyword evidence="3" id="KW-1185">Reference proteome</keyword>
<accession>N1VCS6</accession>
<organism evidence="2 3">
    <name type="scientific">Arthrobacter crystallopoietes BAB-32</name>
    <dbReference type="NCBI Taxonomy" id="1246476"/>
    <lineage>
        <taxon>Bacteria</taxon>
        <taxon>Bacillati</taxon>
        <taxon>Actinomycetota</taxon>
        <taxon>Actinomycetes</taxon>
        <taxon>Micrococcales</taxon>
        <taxon>Micrococcaceae</taxon>
        <taxon>Crystallibacter</taxon>
    </lineage>
</organism>
<sequence>MVERSIAWLTSGNNRRLRYLGVAKNDAWFRLRAGAVNLKRLLNLGLTVRNEAWALG</sequence>
<dbReference type="EMBL" id="ANPE02000033">
    <property type="protein sequence ID" value="EMY36108.1"/>
    <property type="molecule type" value="Genomic_DNA"/>
</dbReference>
<evidence type="ECO:0000259" key="1">
    <source>
        <dbReference type="Pfam" id="PF13751"/>
    </source>
</evidence>
<protein>
    <submittedName>
        <fullName evidence="2">Transposase, IS4 family protein</fullName>
    </submittedName>
</protein>
<dbReference type="AlphaFoldDB" id="N1VCS6"/>
<dbReference type="InterPro" id="IPR025668">
    <property type="entry name" value="Tnp_DDE_dom"/>
</dbReference>
<feature type="domain" description="Transposase DDE" evidence="1">
    <location>
        <begin position="2"/>
        <end position="42"/>
    </location>
</feature>
<comment type="caution">
    <text evidence="2">The sequence shown here is derived from an EMBL/GenBank/DDBJ whole genome shotgun (WGS) entry which is preliminary data.</text>
</comment>
<reference evidence="2 3" key="1">
    <citation type="journal article" date="2013" name="Genome Announc.">
        <title>Draft Genome Sequence of Arthrobacter crystallopoietes Strain BAB-32, Revealing Genes for Bioremediation.</title>
        <authorList>
            <person name="Joshi M.N."/>
            <person name="Pandit A.S."/>
            <person name="Sharma A."/>
            <person name="Pandya R.V."/>
            <person name="Desai S.M."/>
            <person name="Saxena A.K."/>
            <person name="Bagatharia S.B."/>
        </authorList>
    </citation>
    <scope>NUCLEOTIDE SEQUENCE [LARGE SCALE GENOMIC DNA]</scope>
    <source>
        <strain evidence="2 3">BAB-32</strain>
    </source>
</reference>
<evidence type="ECO:0000313" key="2">
    <source>
        <dbReference type="EMBL" id="EMY36108.1"/>
    </source>
</evidence>
<proteinExistence type="predicted"/>
<gene>
    <name evidence="2" type="ORF">D477_000859</name>
</gene>
<dbReference type="Proteomes" id="UP000010729">
    <property type="component" value="Unassembled WGS sequence"/>
</dbReference>
<name>N1VCS6_9MICC</name>
<evidence type="ECO:0000313" key="3">
    <source>
        <dbReference type="Proteomes" id="UP000010729"/>
    </source>
</evidence>
<dbReference type="Pfam" id="PF13751">
    <property type="entry name" value="DDE_Tnp_1_6"/>
    <property type="match status" value="1"/>
</dbReference>